<evidence type="ECO:0008006" key="3">
    <source>
        <dbReference type="Google" id="ProtNLM"/>
    </source>
</evidence>
<dbReference type="EMBL" id="GECU01032919">
    <property type="protein sequence ID" value="JAS74787.1"/>
    <property type="molecule type" value="Transcribed_RNA"/>
</dbReference>
<feature type="region of interest" description="Disordered" evidence="1">
    <location>
        <begin position="1"/>
        <end position="35"/>
    </location>
</feature>
<sequence length="392" mass="45052">IAPEDTKVKKTHKRVIQKVKDGKEEVSTQQSTEVTDKKVKRKVKKKEIPSEEEVTFEEVSPIEPIEHVVPLFSKEDDLAEHTTIETKTIISKEGEKKRVKKQKVVRKIKDGKEDIQVFEETPEEGILLDEGSQVLPEITEVVPERVDEMPDQVVITDVVVIAPEDTKLKKTHKRMIKKVKGGKEEILTQQCNFTKNKLELIEIKPKMVEIKDLSPQFASIKLRKPQLKKENVMKSTSELPKILLKSLLRRVPYPPTLQLLKITELHTVTSNGILSRNYEEAVKIKKKKIKKVKLPEDEKVELEVYVPLINQDKLIPKEKTKVLNLKKEKIEIKEVKPLKLKIEENIVGPPQFAAIKLKKTLVAEKKVIKPATQLPKVLLKSLIKRIPYPPEM</sequence>
<evidence type="ECO:0000256" key="1">
    <source>
        <dbReference type="SAM" id="MobiDB-lite"/>
    </source>
</evidence>
<reference evidence="2" key="1">
    <citation type="submission" date="2015-11" db="EMBL/GenBank/DDBJ databases">
        <title>De novo transcriptome assembly of four potential Pierce s Disease insect vectors from Arizona vineyards.</title>
        <authorList>
            <person name="Tassone E.E."/>
        </authorList>
    </citation>
    <scope>NUCLEOTIDE SEQUENCE</scope>
</reference>
<proteinExistence type="predicted"/>
<feature type="non-terminal residue" evidence="2">
    <location>
        <position position="392"/>
    </location>
</feature>
<protein>
    <recommendedName>
        <fullName evidence="3">Titin</fullName>
    </recommendedName>
</protein>
<gene>
    <name evidence="2" type="ORF">g.17196</name>
</gene>
<dbReference type="AlphaFoldDB" id="A0A1B6HJC7"/>
<evidence type="ECO:0000313" key="2">
    <source>
        <dbReference type="EMBL" id="JAS74787.1"/>
    </source>
</evidence>
<feature type="non-terminal residue" evidence="2">
    <location>
        <position position="1"/>
    </location>
</feature>
<name>A0A1B6HJC7_9HEMI</name>
<organism evidence="2">
    <name type="scientific">Homalodisca liturata</name>
    <dbReference type="NCBI Taxonomy" id="320908"/>
    <lineage>
        <taxon>Eukaryota</taxon>
        <taxon>Metazoa</taxon>
        <taxon>Ecdysozoa</taxon>
        <taxon>Arthropoda</taxon>
        <taxon>Hexapoda</taxon>
        <taxon>Insecta</taxon>
        <taxon>Pterygota</taxon>
        <taxon>Neoptera</taxon>
        <taxon>Paraneoptera</taxon>
        <taxon>Hemiptera</taxon>
        <taxon>Auchenorrhyncha</taxon>
        <taxon>Membracoidea</taxon>
        <taxon>Cicadellidae</taxon>
        <taxon>Cicadellinae</taxon>
        <taxon>Proconiini</taxon>
        <taxon>Homalodisca</taxon>
    </lineage>
</organism>
<accession>A0A1B6HJC7</accession>